<dbReference type="EMBL" id="PPEG02000013">
    <property type="protein sequence ID" value="PWN58158.1"/>
    <property type="molecule type" value="Genomic_DNA"/>
</dbReference>
<evidence type="ECO:0000313" key="2">
    <source>
        <dbReference type="Proteomes" id="UP000236413"/>
    </source>
</evidence>
<name>A0A316WGJ1_9FLAO</name>
<reference evidence="1 2" key="1">
    <citation type="submission" date="2018-04" db="EMBL/GenBank/DDBJ databases">
        <title>Chryseobacterium oncorhynchi 701B-08T from rainbow trout, and Chryseobacterium viscerum 687B-08T from diseased fish.</title>
        <authorList>
            <person name="Jeong J.-J."/>
            <person name="Lee Y.J."/>
            <person name="Pathiraja D."/>
            <person name="Park B."/>
            <person name="Choi I.-G."/>
            <person name="Kim K.D."/>
        </authorList>
    </citation>
    <scope>NUCLEOTIDE SEQUENCE [LARGE SCALE GENOMIC DNA]</scope>
    <source>
        <strain evidence="1 2">687B-08</strain>
    </source>
</reference>
<evidence type="ECO:0000313" key="1">
    <source>
        <dbReference type="EMBL" id="PWN58158.1"/>
    </source>
</evidence>
<proteinExistence type="predicted"/>
<organism evidence="1 2">
    <name type="scientific">Chryseobacterium viscerum</name>
    <dbReference type="NCBI Taxonomy" id="1037377"/>
    <lineage>
        <taxon>Bacteria</taxon>
        <taxon>Pseudomonadati</taxon>
        <taxon>Bacteroidota</taxon>
        <taxon>Flavobacteriia</taxon>
        <taxon>Flavobacteriales</taxon>
        <taxon>Weeksellaceae</taxon>
        <taxon>Chryseobacterium group</taxon>
        <taxon>Chryseobacterium</taxon>
    </lineage>
</organism>
<dbReference type="Proteomes" id="UP000236413">
    <property type="component" value="Unassembled WGS sequence"/>
</dbReference>
<accession>A0A316WGJ1</accession>
<dbReference type="AlphaFoldDB" id="A0A316WGJ1"/>
<gene>
    <name evidence="1" type="ORF">C1634_024630</name>
</gene>
<sequence length="77" mass="9097">MGQPEKDKAKVEENERLFDYHQKKNTEVNTLFKRKLMIKLIDKSEKAQEEYRARMLCTAPPKKGLFSMPNLQVPTQE</sequence>
<protein>
    <submittedName>
        <fullName evidence="1">Uncharacterized protein</fullName>
    </submittedName>
</protein>
<comment type="caution">
    <text evidence="1">The sequence shown here is derived from an EMBL/GenBank/DDBJ whole genome shotgun (WGS) entry which is preliminary data.</text>
</comment>